<protein>
    <recommendedName>
        <fullName evidence="2">7TM GPCR serpentine receptor class x (Srx) domain-containing protein</fullName>
    </recommendedName>
</protein>
<organism evidence="3 4">
    <name type="scientific">Caenorhabditis angaria</name>
    <dbReference type="NCBI Taxonomy" id="860376"/>
    <lineage>
        <taxon>Eukaryota</taxon>
        <taxon>Metazoa</taxon>
        <taxon>Ecdysozoa</taxon>
        <taxon>Nematoda</taxon>
        <taxon>Chromadorea</taxon>
        <taxon>Rhabditida</taxon>
        <taxon>Rhabditina</taxon>
        <taxon>Rhabditomorpha</taxon>
        <taxon>Rhabditoidea</taxon>
        <taxon>Rhabditidae</taxon>
        <taxon>Peloderinae</taxon>
        <taxon>Caenorhabditis</taxon>
    </lineage>
</organism>
<comment type="caution">
    <text evidence="3">The sequence shown here is derived from an EMBL/GenBank/DDBJ whole genome shotgun (WGS) entry which is preliminary data.</text>
</comment>
<accession>A0A9P1IZA8</accession>
<feature type="transmembrane region" description="Helical" evidence="1">
    <location>
        <begin position="20"/>
        <end position="41"/>
    </location>
</feature>
<evidence type="ECO:0000313" key="4">
    <source>
        <dbReference type="Proteomes" id="UP001152747"/>
    </source>
</evidence>
<dbReference type="InterPro" id="IPR019430">
    <property type="entry name" value="7TM_GPCR_serpentine_rcpt_Srx"/>
</dbReference>
<feature type="transmembrane region" description="Helical" evidence="1">
    <location>
        <begin position="232"/>
        <end position="250"/>
    </location>
</feature>
<keyword evidence="1" id="KW-1133">Transmembrane helix</keyword>
<dbReference type="PANTHER" id="PTHR23017:SF24">
    <property type="entry name" value="7TM GPCR SERPENTINE RECEPTOR CLASS X (SRX) DOMAIN-CONTAINING PROTEIN-RELATED"/>
    <property type="match status" value="1"/>
</dbReference>
<dbReference type="SUPFAM" id="SSF81321">
    <property type="entry name" value="Family A G protein-coupled receptor-like"/>
    <property type="match status" value="1"/>
</dbReference>
<evidence type="ECO:0000259" key="2">
    <source>
        <dbReference type="Pfam" id="PF10328"/>
    </source>
</evidence>
<name>A0A9P1IZA8_9PELO</name>
<dbReference type="Proteomes" id="UP001152747">
    <property type="component" value="Unassembled WGS sequence"/>
</dbReference>
<dbReference type="Gene3D" id="1.20.1070.10">
    <property type="entry name" value="Rhodopsin 7-helix transmembrane proteins"/>
    <property type="match status" value="1"/>
</dbReference>
<feature type="transmembrane region" description="Helical" evidence="1">
    <location>
        <begin position="137"/>
        <end position="156"/>
    </location>
</feature>
<feature type="transmembrane region" description="Helical" evidence="1">
    <location>
        <begin position="265"/>
        <end position="287"/>
    </location>
</feature>
<dbReference type="AlphaFoldDB" id="A0A9P1IZA8"/>
<dbReference type="Pfam" id="PF10328">
    <property type="entry name" value="7TM_GPCR_Srx"/>
    <property type="match status" value="1"/>
</dbReference>
<feature type="transmembrane region" description="Helical" evidence="1">
    <location>
        <begin position="192"/>
        <end position="211"/>
    </location>
</feature>
<feature type="transmembrane region" description="Helical" evidence="1">
    <location>
        <begin position="61"/>
        <end position="81"/>
    </location>
</feature>
<keyword evidence="1" id="KW-0812">Transmembrane</keyword>
<keyword evidence="1" id="KW-0472">Membrane</keyword>
<dbReference type="EMBL" id="CANHGI010000005">
    <property type="protein sequence ID" value="CAI5453780.1"/>
    <property type="molecule type" value="Genomic_DNA"/>
</dbReference>
<feature type="domain" description="7TM GPCR serpentine receptor class x (Srx)" evidence="2">
    <location>
        <begin position="27"/>
        <end position="288"/>
    </location>
</feature>
<evidence type="ECO:0000313" key="3">
    <source>
        <dbReference type="EMBL" id="CAI5453780.1"/>
    </source>
</evidence>
<keyword evidence="4" id="KW-1185">Reference proteome</keyword>
<gene>
    <name evidence="3" type="ORF">CAMP_LOCUS16417</name>
</gene>
<evidence type="ECO:0000256" key="1">
    <source>
        <dbReference type="SAM" id="Phobius"/>
    </source>
</evidence>
<reference evidence="3" key="1">
    <citation type="submission" date="2022-11" db="EMBL/GenBank/DDBJ databases">
        <authorList>
            <person name="Kikuchi T."/>
        </authorList>
    </citation>
    <scope>NUCLEOTIDE SEQUENCE</scope>
    <source>
        <strain evidence="3">PS1010</strain>
    </source>
</reference>
<dbReference type="PANTHER" id="PTHR23017">
    <property type="entry name" value="SERPENTINE RECEPTOR, CLASS X"/>
    <property type="match status" value="1"/>
</dbReference>
<proteinExistence type="predicted"/>
<sequence length="311" mass="36561">MFADIVYQSGDQYIQSFEDIQAGILVFLPCWIGLLMVTIVIRGCVKLPGMQSSFGYLMKYYMIAGSIAPINMGVFYFFGVMMDIKFVINNSRIFGMIALILTPILQSQLLMISLNRFFALATPAYYKKMFELKYQRVFVFLCWSTPLIYTPIITYYNDCSYKFYHYGWLFTYVINEKCGNKLEIMLRGVQAFFAYSMVLVDIVTILLLICFRKKVLQSHSAQIRRREISFGQQVVIQGFVYMMYGFWYNLGNRWIPQSIPENWRIFWTTAFSANMLHIFGTSVIFIFNSEFSRWLRCYKREEIIVVSNTSN</sequence>
<feature type="transmembrane region" description="Helical" evidence="1">
    <location>
        <begin position="93"/>
        <end position="117"/>
    </location>
</feature>